<dbReference type="CDD" id="cd01347">
    <property type="entry name" value="ligand_gated_channel"/>
    <property type="match status" value="1"/>
</dbReference>
<dbReference type="Gene3D" id="2.170.130.10">
    <property type="entry name" value="TonB-dependent receptor, plug domain"/>
    <property type="match status" value="1"/>
</dbReference>
<evidence type="ECO:0000256" key="12">
    <source>
        <dbReference type="PROSITE-ProRule" id="PRU01360"/>
    </source>
</evidence>
<evidence type="ECO:0000256" key="8">
    <source>
        <dbReference type="ARBA" id="ARBA00023065"/>
    </source>
</evidence>
<dbReference type="Pfam" id="PF07715">
    <property type="entry name" value="Plug"/>
    <property type="match status" value="1"/>
</dbReference>
<sequence length="702" mass="78616">MTTSFRLSVLTAACLSATYSSLAIAEAPTQDTKTLATIVVTASREGESISNTPAAISQINSQTLADKNATFIGQLVNQTPGVLMNDLGNEQHMMSIRQPITTAAVYQYLEDGISVRPVGVFNHNALYELNLAGIDRIEILRGPASSLYGSNAIGGTINFLTKAPSLTPTAEIGILSSTEGYRRLDLGASNTFATEFGEHGLRLSGYASDRGDSWQDHAESNKQSLTLRHDWRISDATQIKNIASYNHLKADMTGSLNSKDFSERPGYSYQTFTYREVDSTRLSSQISHAWNDQNQSQATLYYRDNTTEQNPSYSIRTDMRNGVPTGTYTGQTTYNQFKSYGLNLQHATSFDQLKWIIGTMAEHTPNKAKTNDIEVFRDPETRIYTGFQPRKLLRDFNVDVDNQAIYTQLNWQTFDNLNLVAGARYDWIKYDYQNNLTPSNITGAPNETRSFHKASPQVGFIWNAHPLLDIYSNWSQGFVPPEVSSLYGANLVTPNLSEATFNNIDLGIRFKLFDERLDGEVTLYRLDGEDEVISYTKPDNTREPRNAGKTRHQGIEIGGTWNISDQYDQRLKLSGSWAKHEFKQFQPSASLNYNGNRMPSSPKAFGTVEYQIKPIPELLLSAEGVYVGSYWINDANTEKYDGHTVLNLRATYRHNAYEIYGHIINAADVHYAESTSFSNNQASFTPAAPRTYLLGLRYHFGK</sequence>
<name>A0A4P7B5P7_ACIHA</name>
<feature type="signal peptide" evidence="14">
    <location>
        <begin position="1"/>
        <end position="25"/>
    </location>
</feature>
<feature type="domain" description="TonB-dependent receptor plug" evidence="16">
    <location>
        <begin position="49"/>
        <end position="156"/>
    </location>
</feature>
<dbReference type="PANTHER" id="PTHR32552:SF68">
    <property type="entry name" value="FERRICHROME OUTER MEMBRANE TRANSPORTER_PHAGE RECEPTOR"/>
    <property type="match status" value="1"/>
</dbReference>
<evidence type="ECO:0000256" key="11">
    <source>
        <dbReference type="ARBA" id="ARBA00023237"/>
    </source>
</evidence>
<evidence type="ECO:0000256" key="4">
    <source>
        <dbReference type="ARBA" id="ARBA00022496"/>
    </source>
</evidence>
<evidence type="ECO:0000256" key="14">
    <source>
        <dbReference type="SAM" id="SignalP"/>
    </source>
</evidence>
<dbReference type="InterPro" id="IPR037066">
    <property type="entry name" value="Plug_dom_sf"/>
</dbReference>
<dbReference type="EMBL" id="CP038009">
    <property type="protein sequence ID" value="QBQ16308.1"/>
    <property type="molecule type" value="Genomic_DNA"/>
</dbReference>
<keyword evidence="8" id="KW-0406">Ion transport</keyword>
<dbReference type="PANTHER" id="PTHR32552">
    <property type="entry name" value="FERRICHROME IRON RECEPTOR-RELATED"/>
    <property type="match status" value="1"/>
</dbReference>
<dbReference type="InterPro" id="IPR012910">
    <property type="entry name" value="Plug_dom"/>
</dbReference>
<keyword evidence="3 12" id="KW-1134">Transmembrane beta strand</keyword>
<evidence type="ECO:0000259" key="15">
    <source>
        <dbReference type="Pfam" id="PF00593"/>
    </source>
</evidence>
<dbReference type="GO" id="GO:0009279">
    <property type="term" value="C:cell outer membrane"/>
    <property type="evidence" value="ECO:0007669"/>
    <property type="project" value="UniProtKB-SubCell"/>
</dbReference>
<evidence type="ECO:0000256" key="3">
    <source>
        <dbReference type="ARBA" id="ARBA00022452"/>
    </source>
</evidence>
<evidence type="ECO:0000256" key="2">
    <source>
        <dbReference type="ARBA" id="ARBA00022448"/>
    </source>
</evidence>
<evidence type="ECO:0000256" key="10">
    <source>
        <dbReference type="ARBA" id="ARBA00023136"/>
    </source>
</evidence>
<dbReference type="InterPro" id="IPR000531">
    <property type="entry name" value="Beta-barrel_TonB"/>
</dbReference>
<accession>A0A4P7B5P7</accession>
<feature type="chain" id="PRO_5020198921" evidence="14">
    <location>
        <begin position="26"/>
        <end position="702"/>
    </location>
</feature>
<keyword evidence="4" id="KW-0410">Iron transport</keyword>
<evidence type="ECO:0000313" key="19">
    <source>
        <dbReference type="Proteomes" id="UP000294395"/>
    </source>
</evidence>
<evidence type="ECO:0000256" key="1">
    <source>
        <dbReference type="ARBA" id="ARBA00004571"/>
    </source>
</evidence>
<dbReference type="InterPro" id="IPR036942">
    <property type="entry name" value="Beta-barrel_TonB_sf"/>
</dbReference>
<keyword evidence="5 12" id="KW-0812">Transmembrane</keyword>
<dbReference type="InterPro" id="IPR039426">
    <property type="entry name" value="TonB-dep_rcpt-like"/>
</dbReference>
<dbReference type="RefSeq" id="WP_134252379.1">
    <property type="nucleotide sequence ID" value="NZ_CP038009.1"/>
</dbReference>
<feature type="domain" description="TonB-dependent receptor-like beta-barrel" evidence="15">
    <location>
        <begin position="231"/>
        <end position="663"/>
    </location>
</feature>
<evidence type="ECO:0000256" key="5">
    <source>
        <dbReference type="ARBA" id="ARBA00022692"/>
    </source>
</evidence>
<dbReference type="GO" id="GO:0015344">
    <property type="term" value="F:siderophore uptake transmembrane transporter activity"/>
    <property type="evidence" value="ECO:0007669"/>
    <property type="project" value="TreeGrafter"/>
</dbReference>
<evidence type="ECO:0000313" key="18">
    <source>
        <dbReference type="EMBL" id="QBQ16308.1"/>
    </source>
</evidence>
<evidence type="ECO:0000256" key="7">
    <source>
        <dbReference type="ARBA" id="ARBA00023004"/>
    </source>
</evidence>
<dbReference type="Proteomes" id="UP000294395">
    <property type="component" value="Chromosome"/>
</dbReference>
<dbReference type="SUPFAM" id="SSF56935">
    <property type="entry name" value="Porins"/>
    <property type="match status" value="1"/>
</dbReference>
<comment type="similarity">
    <text evidence="12 13">Belongs to the TonB-dependent receptor family.</text>
</comment>
<keyword evidence="6 14" id="KW-0732">Signal</keyword>
<evidence type="ECO:0000256" key="6">
    <source>
        <dbReference type="ARBA" id="ARBA00022729"/>
    </source>
</evidence>
<reference evidence="17" key="2">
    <citation type="submission" date="2021-03" db="EMBL/GenBank/DDBJ databases">
        <title>Acinetobacter spp. whole-genome sequenced from Terengganu.</title>
        <authorList>
            <person name="Mohd Rani F."/>
        </authorList>
    </citation>
    <scope>NUCLEOTIDE SEQUENCE</scope>
    <source>
        <strain evidence="17">AC1502</strain>
    </source>
</reference>
<protein>
    <submittedName>
        <fullName evidence="18">TonB-dependent receptor</fullName>
    </submittedName>
</protein>
<keyword evidence="10 12" id="KW-0472">Membrane</keyword>
<keyword evidence="11 12" id="KW-0998">Cell outer membrane</keyword>
<dbReference type="AlphaFoldDB" id="A0A4P7B5P7"/>
<keyword evidence="7" id="KW-0408">Iron</keyword>
<keyword evidence="9 13" id="KW-0798">TonB box</keyword>
<dbReference type="PROSITE" id="PS52016">
    <property type="entry name" value="TONB_DEPENDENT_REC_3"/>
    <property type="match status" value="1"/>
</dbReference>
<evidence type="ECO:0000259" key="16">
    <source>
        <dbReference type="Pfam" id="PF07715"/>
    </source>
</evidence>
<keyword evidence="2 12" id="KW-0813">Transport</keyword>
<reference evidence="18 19" key="1">
    <citation type="submission" date="2019-03" db="EMBL/GenBank/DDBJ databases">
        <title>Complete genome sequence of two outbreak-associated Acinetobacter haemolyticus strains.</title>
        <authorList>
            <person name="Bai L."/>
            <person name="Zhang S.-C."/>
            <person name="Deng Y."/>
            <person name="Song C.-C."/>
            <person name="Kang G.-B."/>
            <person name="Dong Y."/>
            <person name="Wang Y."/>
            <person name="Gao F."/>
            <person name="Huang H."/>
        </authorList>
    </citation>
    <scope>NUCLEOTIDE SEQUENCE [LARGE SCALE GENOMIC DNA]</scope>
    <source>
        <strain evidence="18 19">TJR01</strain>
    </source>
</reference>
<evidence type="ECO:0000313" key="17">
    <source>
        <dbReference type="EMBL" id="MBO3656757.1"/>
    </source>
</evidence>
<dbReference type="Pfam" id="PF00593">
    <property type="entry name" value="TonB_dep_Rec_b-barrel"/>
    <property type="match status" value="1"/>
</dbReference>
<proteinExistence type="inferred from homology"/>
<dbReference type="Proteomes" id="UP000670925">
    <property type="component" value="Unassembled WGS sequence"/>
</dbReference>
<keyword evidence="18" id="KW-0675">Receptor</keyword>
<evidence type="ECO:0000256" key="9">
    <source>
        <dbReference type="ARBA" id="ARBA00023077"/>
    </source>
</evidence>
<gene>
    <name evidence="18" type="ORF">AHTJR_08455</name>
    <name evidence="17" type="ORF">J5N55_01455</name>
</gene>
<evidence type="ECO:0000256" key="13">
    <source>
        <dbReference type="RuleBase" id="RU003357"/>
    </source>
</evidence>
<comment type="subcellular location">
    <subcellularLocation>
        <location evidence="1 12">Cell outer membrane</location>
        <topology evidence="1 12">Multi-pass membrane protein</topology>
    </subcellularLocation>
</comment>
<dbReference type="EMBL" id="JAGFOT010000001">
    <property type="protein sequence ID" value="MBO3656757.1"/>
    <property type="molecule type" value="Genomic_DNA"/>
</dbReference>
<dbReference type="Gene3D" id="2.40.170.20">
    <property type="entry name" value="TonB-dependent receptor, beta-barrel domain"/>
    <property type="match status" value="1"/>
</dbReference>
<organism evidence="18 19">
    <name type="scientific">Acinetobacter haemolyticus</name>
    <dbReference type="NCBI Taxonomy" id="29430"/>
    <lineage>
        <taxon>Bacteria</taxon>
        <taxon>Pseudomonadati</taxon>
        <taxon>Pseudomonadota</taxon>
        <taxon>Gammaproteobacteria</taxon>
        <taxon>Moraxellales</taxon>
        <taxon>Moraxellaceae</taxon>
        <taxon>Acinetobacter</taxon>
    </lineage>
</organism>